<dbReference type="GO" id="GO:0051484">
    <property type="term" value="P:isopentenyl diphosphate biosynthetic process, methylerythritol 4-phosphate pathway involved in terpenoid biosynthetic process"/>
    <property type="evidence" value="ECO:0007669"/>
    <property type="project" value="TreeGrafter"/>
</dbReference>
<evidence type="ECO:0000259" key="1">
    <source>
        <dbReference type="Pfam" id="PF02670"/>
    </source>
</evidence>
<evidence type="ECO:0000313" key="2">
    <source>
        <dbReference type="EMBL" id="RON07343.1"/>
    </source>
</evidence>
<dbReference type="PANTHER" id="PTHR30525">
    <property type="entry name" value="1-DEOXY-D-XYLULOSE 5-PHOSPHATE REDUCTOISOMERASE"/>
    <property type="match status" value="1"/>
</dbReference>
<proteinExistence type="predicted"/>
<dbReference type="RefSeq" id="WP_123426616.1">
    <property type="nucleotide sequence ID" value="NZ_MOBJ01000013.1"/>
</dbReference>
<reference evidence="2 3" key="1">
    <citation type="submission" date="2016-10" db="EMBL/GenBank/DDBJ databases">
        <title>Comparative genome analysis of multiple Pseudomonas spp. focuses on biocontrol and plant growth promoting traits.</title>
        <authorList>
            <person name="Tao X.-Y."/>
            <person name="Taylor C.G."/>
        </authorList>
    </citation>
    <scope>NUCLEOTIDE SEQUENCE [LARGE SCALE GENOMIC DNA]</scope>
    <source>
        <strain evidence="2 3">48H11</strain>
    </source>
</reference>
<protein>
    <recommendedName>
        <fullName evidence="1">1-deoxy-D-xylulose 5-phosphate reductoisomerase N-terminal domain-containing protein</fullName>
    </recommendedName>
</protein>
<dbReference type="AlphaFoldDB" id="A0A423H3L7"/>
<dbReference type="Proteomes" id="UP000286071">
    <property type="component" value="Unassembled WGS sequence"/>
</dbReference>
<dbReference type="Pfam" id="PF02670">
    <property type="entry name" value="DXP_reductoisom"/>
    <property type="match status" value="1"/>
</dbReference>
<dbReference type="PANTHER" id="PTHR30525:SF0">
    <property type="entry name" value="1-DEOXY-D-XYLULOSE 5-PHOSPHATE REDUCTOISOMERASE, CHLOROPLASTIC"/>
    <property type="match status" value="1"/>
</dbReference>
<sequence>MAQRLLVIDSTGSRGGSALETVARNSDIFVVFALSAHCNMQKLFEQCLRFEPTLAIVSEPHHAIELQAHLQTTRLRTEVQCGVAALCAAAGAPECDMVMGTEGAAGLSAVMSAARAARKILLLNKDALMMSTRIAPEAVSAR</sequence>
<dbReference type="InterPro" id="IPR003821">
    <property type="entry name" value="DXP_reductoisomerase"/>
</dbReference>
<dbReference type="EMBL" id="MOBJ01000013">
    <property type="protein sequence ID" value="RON07343.1"/>
    <property type="molecule type" value="Genomic_DNA"/>
</dbReference>
<evidence type="ECO:0000313" key="3">
    <source>
        <dbReference type="Proteomes" id="UP000286071"/>
    </source>
</evidence>
<organism evidence="2 3">
    <name type="scientific">Pseudomonas brassicacearum</name>
    <dbReference type="NCBI Taxonomy" id="930166"/>
    <lineage>
        <taxon>Bacteria</taxon>
        <taxon>Pseudomonadati</taxon>
        <taxon>Pseudomonadota</taxon>
        <taxon>Gammaproteobacteria</taxon>
        <taxon>Pseudomonadales</taxon>
        <taxon>Pseudomonadaceae</taxon>
        <taxon>Pseudomonas</taxon>
    </lineage>
</organism>
<name>A0A423H3L7_9PSED</name>
<accession>A0A423H3L7</accession>
<dbReference type="GO" id="GO:0070402">
    <property type="term" value="F:NADPH binding"/>
    <property type="evidence" value="ECO:0007669"/>
    <property type="project" value="InterPro"/>
</dbReference>
<dbReference type="GO" id="GO:0030604">
    <property type="term" value="F:1-deoxy-D-xylulose-5-phosphate reductoisomerase activity"/>
    <property type="evidence" value="ECO:0007669"/>
    <property type="project" value="InterPro"/>
</dbReference>
<gene>
    <name evidence="2" type="ORF">BK659_18860</name>
</gene>
<dbReference type="InterPro" id="IPR036291">
    <property type="entry name" value="NAD(P)-bd_dom_sf"/>
</dbReference>
<feature type="domain" description="1-deoxy-D-xylulose 5-phosphate reductoisomerase N-terminal" evidence="1">
    <location>
        <begin position="6"/>
        <end position="131"/>
    </location>
</feature>
<comment type="caution">
    <text evidence="2">The sequence shown here is derived from an EMBL/GenBank/DDBJ whole genome shotgun (WGS) entry which is preliminary data.</text>
</comment>
<dbReference type="Gene3D" id="3.40.50.720">
    <property type="entry name" value="NAD(P)-binding Rossmann-like Domain"/>
    <property type="match status" value="1"/>
</dbReference>
<dbReference type="SUPFAM" id="SSF51735">
    <property type="entry name" value="NAD(P)-binding Rossmann-fold domains"/>
    <property type="match status" value="1"/>
</dbReference>
<dbReference type="GO" id="GO:0030145">
    <property type="term" value="F:manganese ion binding"/>
    <property type="evidence" value="ECO:0007669"/>
    <property type="project" value="TreeGrafter"/>
</dbReference>
<dbReference type="InterPro" id="IPR013512">
    <property type="entry name" value="DXP_reductoisomerase_N"/>
</dbReference>